<dbReference type="InterPro" id="IPR052709">
    <property type="entry name" value="Transposase-MT_Hybrid"/>
</dbReference>
<organism evidence="2 3">
    <name type="scientific">Cinara cedri</name>
    <dbReference type="NCBI Taxonomy" id="506608"/>
    <lineage>
        <taxon>Eukaryota</taxon>
        <taxon>Metazoa</taxon>
        <taxon>Ecdysozoa</taxon>
        <taxon>Arthropoda</taxon>
        <taxon>Hexapoda</taxon>
        <taxon>Insecta</taxon>
        <taxon>Pterygota</taxon>
        <taxon>Neoptera</taxon>
        <taxon>Paraneoptera</taxon>
        <taxon>Hemiptera</taxon>
        <taxon>Sternorrhyncha</taxon>
        <taxon>Aphidomorpha</taxon>
        <taxon>Aphidoidea</taxon>
        <taxon>Aphididae</taxon>
        <taxon>Lachninae</taxon>
        <taxon>Cinara</taxon>
    </lineage>
</organism>
<feature type="domain" description="Mos1 transposase HTH" evidence="1">
    <location>
        <begin position="2"/>
        <end position="26"/>
    </location>
</feature>
<proteinExistence type="predicted"/>
<dbReference type="Pfam" id="PF17906">
    <property type="entry name" value="HTH_48"/>
    <property type="match status" value="1"/>
</dbReference>
<dbReference type="PANTHER" id="PTHR46060">
    <property type="entry name" value="MARINER MOS1 TRANSPOSASE-LIKE PROTEIN"/>
    <property type="match status" value="1"/>
</dbReference>
<dbReference type="InterPro" id="IPR036388">
    <property type="entry name" value="WH-like_DNA-bd_sf"/>
</dbReference>
<accession>A0A5E4M018</accession>
<evidence type="ECO:0000313" key="3">
    <source>
        <dbReference type="Proteomes" id="UP000325440"/>
    </source>
</evidence>
<reference evidence="2 3" key="1">
    <citation type="submission" date="2019-08" db="EMBL/GenBank/DDBJ databases">
        <authorList>
            <person name="Alioto T."/>
            <person name="Alioto T."/>
            <person name="Gomez Garrido J."/>
        </authorList>
    </citation>
    <scope>NUCLEOTIDE SEQUENCE [LARGE SCALE GENOMIC DNA]</scope>
</reference>
<gene>
    <name evidence="2" type="ORF">CINCED_3A024439</name>
</gene>
<dbReference type="InterPro" id="IPR041426">
    <property type="entry name" value="Mos1_HTH"/>
</dbReference>
<dbReference type="Gene3D" id="1.10.10.1450">
    <property type="match status" value="1"/>
</dbReference>
<protein>
    <recommendedName>
        <fullName evidence="1">Mos1 transposase HTH domain-containing protein</fullName>
    </recommendedName>
</protein>
<dbReference type="Proteomes" id="UP000325440">
    <property type="component" value="Unassembled WGS sequence"/>
</dbReference>
<name>A0A5E4M018_9HEMI</name>
<evidence type="ECO:0000313" key="2">
    <source>
        <dbReference type="EMBL" id="VVC25357.1"/>
    </source>
</evidence>
<dbReference type="AlphaFoldDB" id="A0A5E4M018"/>
<sequence>MIVETYGERYISKRMCREWFHKFKNDEYDVEDKERPGPVKKFEDVKLETLLDEDSCRTQRELANLLGVTSASRFSSLKMFRNDPKTGTLGAIRVEAEGH</sequence>
<dbReference type="PANTHER" id="PTHR46060:SF1">
    <property type="entry name" value="MARINER MOS1 TRANSPOSASE-LIKE PROTEIN"/>
    <property type="match status" value="1"/>
</dbReference>
<dbReference type="Gene3D" id="1.10.10.10">
    <property type="entry name" value="Winged helix-like DNA-binding domain superfamily/Winged helix DNA-binding domain"/>
    <property type="match status" value="1"/>
</dbReference>
<dbReference type="EMBL" id="CABPRJ010000012">
    <property type="protein sequence ID" value="VVC25357.1"/>
    <property type="molecule type" value="Genomic_DNA"/>
</dbReference>
<dbReference type="OrthoDB" id="10032414at2759"/>
<evidence type="ECO:0000259" key="1">
    <source>
        <dbReference type="Pfam" id="PF17906"/>
    </source>
</evidence>
<keyword evidence="3" id="KW-1185">Reference proteome</keyword>